<name>A0A6B0UQY7_IXORI</name>
<organism evidence="1">
    <name type="scientific">Ixodes ricinus</name>
    <name type="common">Common tick</name>
    <name type="synonym">Acarus ricinus</name>
    <dbReference type="NCBI Taxonomy" id="34613"/>
    <lineage>
        <taxon>Eukaryota</taxon>
        <taxon>Metazoa</taxon>
        <taxon>Ecdysozoa</taxon>
        <taxon>Arthropoda</taxon>
        <taxon>Chelicerata</taxon>
        <taxon>Arachnida</taxon>
        <taxon>Acari</taxon>
        <taxon>Parasitiformes</taxon>
        <taxon>Ixodida</taxon>
        <taxon>Ixodoidea</taxon>
        <taxon>Ixodidae</taxon>
        <taxon>Ixodinae</taxon>
        <taxon>Ixodes</taxon>
    </lineage>
</organism>
<dbReference type="EMBL" id="GIFC01009993">
    <property type="protein sequence ID" value="MXU92076.1"/>
    <property type="molecule type" value="Transcribed_RNA"/>
</dbReference>
<evidence type="ECO:0000313" key="1">
    <source>
        <dbReference type="EMBL" id="MXU92076.1"/>
    </source>
</evidence>
<accession>A0A6B0UQY7</accession>
<proteinExistence type="predicted"/>
<reference evidence="1" key="1">
    <citation type="submission" date="2019-12" db="EMBL/GenBank/DDBJ databases">
        <title>An insight into the sialome of adult female Ixodes ricinus ticks feeding for 6 days.</title>
        <authorList>
            <person name="Perner J."/>
            <person name="Ribeiro J.M.C."/>
        </authorList>
    </citation>
    <scope>NUCLEOTIDE SEQUENCE</scope>
    <source>
        <strain evidence="1">Semi-engorged</strain>
        <tissue evidence="1">Salivary glands</tissue>
    </source>
</reference>
<sequence length="128" mass="13609">MVCLNRGSRRQGQGLGLLVAHADAGTAADIEAKRLISGLFPRPIDADPRCHDHVASLHVPAVPLEPQGLAVRQELLVQRRFVDGHGQAQLGRPVAQLALLEAPTAVLAFGTSQRPHDLEALDGHCGPQ</sequence>
<dbReference type="AlphaFoldDB" id="A0A6B0UQY7"/>
<protein>
    <submittedName>
        <fullName evidence="1">Uncharacterized protein</fullName>
    </submittedName>
</protein>